<dbReference type="AlphaFoldDB" id="A0A392R3R2"/>
<feature type="non-terminal residue" evidence="1">
    <location>
        <position position="36"/>
    </location>
</feature>
<organism evidence="1 2">
    <name type="scientific">Trifolium medium</name>
    <dbReference type="NCBI Taxonomy" id="97028"/>
    <lineage>
        <taxon>Eukaryota</taxon>
        <taxon>Viridiplantae</taxon>
        <taxon>Streptophyta</taxon>
        <taxon>Embryophyta</taxon>
        <taxon>Tracheophyta</taxon>
        <taxon>Spermatophyta</taxon>
        <taxon>Magnoliopsida</taxon>
        <taxon>eudicotyledons</taxon>
        <taxon>Gunneridae</taxon>
        <taxon>Pentapetalae</taxon>
        <taxon>rosids</taxon>
        <taxon>fabids</taxon>
        <taxon>Fabales</taxon>
        <taxon>Fabaceae</taxon>
        <taxon>Papilionoideae</taxon>
        <taxon>50 kb inversion clade</taxon>
        <taxon>NPAAA clade</taxon>
        <taxon>Hologalegina</taxon>
        <taxon>IRL clade</taxon>
        <taxon>Trifolieae</taxon>
        <taxon>Trifolium</taxon>
    </lineage>
</organism>
<dbReference type="Proteomes" id="UP000265520">
    <property type="component" value="Unassembled WGS sequence"/>
</dbReference>
<accession>A0A392R3R2</accession>
<proteinExistence type="predicted"/>
<name>A0A392R3R2_9FABA</name>
<evidence type="ECO:0000313" key="1">
    <source>
        <dbReference type="EMBL" id="MCI30869.1"/>
    </source>
</evidence>
<comment type="caution">
    <text evidence="1">The sequence shown here is derived from an EMBL/GenBank/DDBJ whole genome shotgun (WGS) entry which is preliminary data.</text>
</comment>
<evidence type="ECO:0000313" key="2">
    <source>
        <dbReference type="Proteomes" id="UP000265520"/>
    </source>
</evidence>
<sequence>MQGNMMNKKREVVGDGLDDGLGVVVLRFGGGDPVPF</sequence>
<dbReference type="EMBL" id="LXQA010182811">
    <property type="protein sequence ID" value="MCI30869.1"/>
    <property type="molecule type" value="Genomic_DNA"/>
</dbReference>
<protein>
    <submittedName>
        <fullName evidence="1">Uncharacterized protein</fullName>
    </submittedName>
</protein>
<keyword evidence="2" id="KW-1185">Reference proteome</keyword>
<reference evidence="1 2" key="1">
    <citation type="journal article" date="2018" name="Front. Plant Sci.">
        <title>Red Clover (Trifolium pratense) and Zigzag Clover (T. medium) - A Picture of Genomic Similarities and Differences.</title>
        <authorList>
            <person name="Dluhosova J."/>
            <person name="Istvanek J."/>
            <person name="Nedelnik J."/>
            <person name="Repkova J."/>
        </authorList>
    </citation>
    <scope>NUCLEOTIDE SEQUENCE [LARGE SCALE GENOMIC DNA]</scope>
    <source>
        <strain evidence="2">cv. 10/8</strain>
        <tissue evidence="1">Leaf</tissue>
    </source>
</reference>